<name>U4KRM3_9MOLU</name>
<evidence type="ECO:0000256" key="1">
    <source>
        <dbReference type="SAM" id="Phobius"/>
    </source>
</evidence>
<gene>
    <name evidence="2" type="ORF">BN85308470</name>
</gene>
<feature type="transmembrane region" description="Helical" evidence="1">
    <location>
        <begin position="47"/>
        <end position="68"/>
    </location>
</feature>
<keyword evidence="1" id="KW-1133">Transmembrane helix</keyword>
<evidence type="ECO:0000313" key="3">
    <source>
        <dbReference type="Proteomes" id="UP000032737"/>
    </source>
</evidence>
<dbReference type="EMBL" id="FO681348">
    <property type="protein sequence ID" value="CCV65868.1"/>
    <property type="molecule type" value="Genomic_DNA"/>
</dbReference>
<protein>
    <submittedName>
        <fullName evidence="2">Uncharacterized protein</fullName>
    </submittedName>
</protein>
<proteinExistence type="predicted"/>
<keyword evidence="1" id="KW-0472">Membrane</keyword>
<dbReference type="AlphaFoldDB" id="U4KRM3"/>
<organism evidence="2 3">
    <name type="scientific">Acholeplasma brassicae</name>
    <dbReference type="NCBI Taxonomy" id="61635"/>
    <lineage>
        <taxon>Bacteria</taxon>
        <taxon>Bacillati</taxon>
        <taxon>Mycoplasmatota</taxon>
        <taxon>Mollicutes</taxon>
        <taxon>Acholeplasmatales</taxon>
        <taxon>Acholeplasmataceae</taxon>
        <taxon>Acholeplasma</taxon>
    </lineage>
</organism>
<dbReference type="KEGG" id="abra:BN85308470"/>
<feature type="transmembrane region" description="Helical" evidence="1">
    <location>
        <begin position="80"/>
        <end position="97"/>
    </location>
</feature>
<dbReference type="RefSeq" id="WP_030004730.1">
    <property type="nucleotide sequence ID" value="NC_022549.1"/>
</dbReference>
<dbReference type="Proteomes" id="UP000032737">
    <property type="component" value="Chromosome"/>
</dbReference>
<dbReference type="OrthoDB" id="385256at2"/>
<feature type="transmembrane region" description="Helical" evidence="1">
    <location>
        <begin position="148"/>
        <end position="166"/>
    </location>
</feature>
<sequence>MNEVKLTRPKVEKLRYQPNKRSYYLALLAILFNVVNLFTVINSTSVIPTFQIGVKILLNIIMLLIVFLGMEKMKVYNKRWGVIVMLIGVLAFARIFWMPMNISEWSTDSREQAELLLEKEVPTEQEIKQANQLKSKAEEYDRVQVRSIVFLSITGTLLILSGLDAFQKSSKLEAYLKEV</sequence>
<dbReference type="HOGENOM" id="CLU_1500374_0_0_14"/>
<evidence type="ECO:0000313" key="2">
    <source>
        <dbReference type="EMBL" id="CCV65868.1"/>
    </source>
</evidence>
<keyword evidence="3" id="KW-1185">Reference proteome</keyword>
<accession>U4KRM3</accession>
<reference evidence="2 3" key="1">
    <citation type="journal article" date="2013" name="J. Mol. Microbiol. Biotechnol.">
        <title>Analysis of the Complete Genomes of Acholeplasma brassicae , A. palmae and A. laidlawii and Their Comparison to the Obligate Parasites from ' Candidatus Phytoplasma'.</title>
        <authorList>
            <person name="Kube M."/>
            <person name="Siewert C."/>
            <person name="Migdoll A.M."/>
            <person name="Duduk B."/>
            <person name="Holz S."/>
            <person name="Rabus R."/>
            <person name="Seemuller E."/>
            <person name="Mitrovic J."/>
            <person name="Muller I."/>
            <person name="Buttner C."/>
            <person name="Reinhardt R."/>
        </authorList>
    </citation>
    <scope>NUCLEOTIDE SEQUENCE [LARGE SCALE GENOMIC DNA]</scope>
    <source>
        <strain evidence="3">0502</strain>
    </source>
</reference>
<dbReference type="STRING" id="61635.BN85308470"/>
<feature type="transmembrane region" description="Helical" evidence="1">
    <location>
        <begin position="21"/>
        <end position="41"/>
    </location>
</feature>
<keyword evidence="1" id="KW-0812">Transmembrane</keyword>